<dbReference type="InterPro" id="IPR010982">
    <property type="entry name" value="Lambda_DNA-bd_dom_sf"/>
</dbReference>
<evidence type="ECO:0000313" key="2">
    <source>
        <dbReference type="EMBL" id="QDY75336.1"/>
    </source>
</evidence>
<dbReference type="Proteomes" id="UP000320580">
    <property type="component" value="Chromosome"/>
</dbReference>
<organism evidence="2 3">
    <name type="scientific">Streptomyces qinzhouensis</name>
    <dbReference type="NCBI Taxonomy" id="2599401"/>
    <lineage>
        <taxon>Bacteria</taxon>
        <taxon>Bacillati</taxon>
        <taxon>Actinomycetota</taxon>
        <taxon>Actinomycetes</taxon>
        <taxon>Kitasatosporales</taxon>
        <taxon>Streptomycetaceae</taxon>
        <taxon>Streptomyces</taxon>
    </lineage>
</organism>
<dbReference type="AlphaFoldDB" id="A0A5B8J2E5"/>
<feature type="domain" description="HTH cro/C1-type" evidence="1">
    <location>
        <begin position="23"/>
        <end position="65"/>
    </location>
</feature>
<dbReference type="RefSeq" id="WP_146478648.1">
    <property type="nucleotide sequence ID" value="NZ_CP042266.1"/>
</dbReference>
<evidence type="ECO:0000313" key="3">
    <source>
        <dbReference type="Proteomes" id="UP000320580"/>
    </source>
</evidence>
<proteinExistence type="predicted"/>
<dbReference type="PROSITE" id="PS50943">
    <property type="entry name" value="HTH_CROC1"/>
    <property type="match status" value="1"/>
</dbReference>
<dbReference type="OrthoDB" id="3459848at2"/>
<protein>
    <submittedName>
        <fullName evidence="2">Helix-turn-helix transcriptional regulator</fullName>
    </submittedName>
</protein>
<reference evidence="2 3" key="1">
    <citation type="submission" date="2019-07" db="EMBL/GenBank/DDBJ databases">
        <authorList>
            <person name="Zhu P."/>
        </authorList>
    </citation>
    <scope>NUCLEOTIDE SEQUENCE [LARGE SCALE GENOMIC DNA]</scope>
    <source>
        <strain evidence="2 3">SSL-25</strain>
    </source>
</reference>
<dbReference type="SMART" id="SM00530">
    <property type="entry name" value="HTH_XRE"/>
    <property type="match status" value="1"/>
</dbReference>
<dbReference type="Pfam" id="PF01381">
    <property type="entry name" value="HTH_3"/>
    <property type="match status" value="1"/>
</dbReference>
<dbReference type="GO" id="GO:0003677">
    <property type="term" value="F:DNA binding"/>
    <property type="evidence" value="ECO:0007669"/>
    <property type="project" value="InterPro"/>
</dbReference>
<dbReference type="EMBL" id="CP042266">
    <property type="protein sequence ID" value="QDY75336.1"/>
    <property type="molecule type" value="Genomic_DNA"/>
</dbReference>
<dbReference type="InterPro" id="IPR001387">
    <property type="entry name" value="Cro/C1-type_HTH"/>
</dbReference>
<keyword evidence="3" id="KW-1185">Reference proteome</keyword>
<name>A0A5B8J2E5_9ACTN</name>
<dbReference type="CDD" id="cd00093">
    <property type="entry name" value="HTH_XRE"/>
    <property type="match status" value="1"/>
</dbReference>
<dbReference type="KEGG" id="sqz:FQU76_01160"/>
<sequence>MARWSEYTTGQRIKILRGKTLRQTDLAELTGLSLPTVQQAEQDKRLTLHTLLLIANALGTDTSVLLGQQGPHRGMEQDDRATIKALSRAVHDTAAGLFPDNVAAPPLRTLETTAKQCWDLYWDGKYVAAGAVAGQLIAEAGARVREQPDGERAEAWRLLSDAYRLASYVANLMGSRDLAYAAIGHAQFAASHADDGLSSALVMSGRAWIYLRDARLADSLALAEKAATDIEPRFSRATTGELVAYGSHINFAAVVASRIGDEELVGDYLSQSHAAGARMGREERAHGTVFGPVTASTQAVGIKVALGRTGEALGLIADINPHHEAALSGAARSRYAMDKAMAQAEAKMWDASLDTLERALLDHPVWARHQALPSVIVEKVGRASTARLQRVSKLVATGPEGNGFAAATAKTAL</sequence>
<gene>
    <name evidence="2" type="ORF">FQU76_01160</name>
</gene>
<dbReference type="Gene3D" id="1.10.260.40">
    <property type="entry name" value="lambda repressor-like DNA-binding domains"/>
    <property type="match status" value="1"/>
</dbReference>
<accession>A0A5B8J2E5</accession>
<evidence type="ECO:0000259" key="1">
    <source>
        <dbReference type="PROSITE" id="PS50943"/>
    </source>
</evidence>
<dbReference type="SUPFAM" id="SSF47413">
    <property type="entry name" value="lambda repressor-like DNA-binding domains"/>
    <property type="match status" value="1"/>
</dbReference>